<evidence type="ECO:0000313" key="6">
    <source>
        <dbReference type="EMBL" id="KIH68749.1"/>
    </source>
</evidence>
<evidence type="ECO:0000256" key="1">
    <source>
        <dbReference type="ARBA" id="ARBA00007782"/>
    </source>
</evidence>
<dbReference type="PANTHER" id="PTHR23415">
    <property type="entry name" value="CYCLIN-DEPENDENT KINASES REGULATORY SUBUNIT/60S RIBOSOME SUBUNIT BIOGENESIS PROTEIN NIP7"/>
    <property type="match status" value="1"/>
</dbReference>
<dbReference type="OrthoDB" id="440676at2759"/>
<dbReference type="Gene3D" id="3.30.170.10">
    <property type="entry name" value="Cyclin-dependent kinase, regulatory subunit"/>
    <property type="match status" value="1"/>
</dbReference>
<dbReference type="GO" id="GO:0051301">
    <property type="term" value="P:cell division"/>
    <property type="evidence" value="ECO:0007669"/>
    <property type="project" value="UniProtKB-UniRule"/>
</dbReference>
<dbReference type="AlphaFoldDB" id="A0A0C2HAT9"/>
<dbReference type="EMBL" id="KN726300">
    <property type="protein sequence ID" value="KIH68749.1"/>
    <property type="molecule type" value="Genomic_DNA"/>
</dbReference>
<dbReference type="Pfam" id="PF01111">
    <property type="entry name" value="CKS"/>
    <property type="match status" value="1"/>
</dbReference>
<accession>A0A0C2HAT9</accession>
<comment type="similarity">
    <text evidence="1 4">Belongs to the CKS family.</text>
</comment>
<proteinExistence type="inferred from homology"/>
<dbReference type="GO" id="GO:0016538">
    <property type="term" value="F:cyclin-dependent protein serine/threonine kinase regulator activity"/>
    <property type="evidence" value="ECO:0007669"/>
    <property type="project" value="InterPro"/>
</dbReference>
<reference evidence="6 7" key="1">
    <citation type="submission" date="2013-12" db="EMBL/GenBank/DDBJ databases">
        <title>Draft genome of the parsitic nematode Ancylostoma duodenale.</title>
        <authorList>
            <person name="Mitreva M."/>
        </authorList>
    </citation>
    <scope>NUCLEOTIDE SEQUENCE [LARGE SCALE GENOMIC DNA]</scope>
    <source>
        <strain evidence="6 7">Zhejiang</strain>
    </source>
</reference>
<keyword evidence="6" id="KW-0418">Kinase</keyword>
<name>A0A0C2HAT9_9BILA</name>
<dbReference type="GO" id="GO:0016301">
    <property type="term" value="F:kinase activity"/>
    <property type="evidence" value="ECO:0007669"/>
    <property type="project" value="UniProtKB-KW"/>
</dbReference>
<dbReference type="SUPFAM" id="SSF55637">
    <property type="entry name" value="Cell cycle regulatory proteins"/>
    <property type="match status" value="1"/>
</dbReference>
<dbReference type="SMART" id="SM01084">
    <property type="entry name" value="CKS"/>
    <property type="match status" value="1"/>
</dbReference>
<evidence type="ECO:0000256" key="3">
    <source>
        <dbReference type="ARBA" id="ARBA00023306"/>
    </source>
</evidence>
<gene>
    <name evidence="6" type="ORF">ANCDUO_00911</name>
</gene>
<keyword evidence="2 4" id="KW-0132">Cell division</keyword>
<dbReference type="InterPro" id="IPR000789">
    <property type="entry name" value="Cyclin-dep_kinase_reg-sub"/>
</dbReference>
<keyword evidence="3 4" id="KW-0131">Cell cycle</keyword>
<evidence type="ECO:0000256" key="2">
    <source>
        <dbReference type="ARBA" id="ARBA00022618"/>
    </source>
</evidence>
<keyword evidence="7" id="KW-1185">Reference proteome</keyword>
<dbReference type="InterPro" id="IPR036858">
    <property type="entry name" value="Cyclin-dep_kinase_reg-sub_sf"/>
</dbReference>
<evidence type="ECO:0000313" key="7">
    <source>
        <dbReference type="Proteomes" id="UP000054047"/>
    </source>
</evidence>
<protein>
    <recommendedName>
        <fullName evidence="4">Cyclin-dependent kinases regulatory subunit</fullName>
    </recommendedName>
</protein>
<evidence type="ECO:0000256" key="4">
    <source>
        <dbReference type="RuleBase" id="RU311113"/>
    </source>
</evidence>
<organism evidence="6 7">
    <name type="scientific">Ancylostoma duodenale</name>
    <dbReference type="NCBI Taxonomy" id="51022"/>
    <lineage>
        <taxon>Eukaryota</taxon>
        <taxon>Metazoa</taxon>
        <taxon>Ecdysozoa</taxon>
        <taxon>Nematoda</taxon>
        <taxon>Chromadorea</taxon>
        <taxon>Rhabditida</taxon>
        <taxon>Rhabditina</taxon>
        <taxon>Rhabditomorpha</taxon>
        <taxon>Strongyloidea</taxon>
        <taxon>Ancylostomatidae</taxon>
        <taxon>Ancylostomatinae</taxon>
        <taxon>Ancylostoma</taxon>
    </lineage>
</organism>
<sequence length="101" mass="11879">MNSGLNDFYCSNKYENDEYQHRHVPVTNEVAKLIRKNHLMSETEWQSLGIQQSPRWVHYMVHGQNDAFSRFAVLYQVNKASSEGPQESHRPECVKLSTRRL</sequence>
<feature type="region of interest" description="Disordered" evidence="5">
    <location>
        <begin position="80"/>
        <end position="101"/>
    </location>
</feature>
<dbReference type="PRINTS" id="PR00296">
    <property type="entry name" value="CYCLINKINASE"/>
</dbReference>
<keyword evidence="6" id="KW-0808">Transferase</keyword>
<evidence type="ECO:0000256" key="5">
    <source>
        <dbReference type="SAM" id="MobiDB-lite"/>
    </source>
</evidence>
<comment type="function">
    <text evidence="4">Binds to the catalytic subunit of the cyclin dependent kinases and is essential for their biological function.</text>
</comment>
<dbReference type="Proteomes" id="UP000054047">
    <property type="component" value="Unassembled WGS sequence"/>
</dbReference>